<sequence length="123" mass="13685">MCLKCGLRNLFARLLLLKLGFAVSKQLLGSAFPPGWRLYGAFDGVVHPVGLYIVCRLLLFFLGGAEGRNRGMKNRMDRSLLARRSVVTLDLGIVRTGEMFKVLSVASIMWSTETRGLCEMMSL</sequence>
<gene>
    <name evidence="2 4" type="ORF">BDZ99DRAFT_127666</name>
</gene>
<accession>A0A6A6Z4U8</accession>
<evidence type="ECO:0000313" key="2">
    <source>
        <dbReference type="EMBL" id="KAF2816050.1"/>
    </source>
</evidence>
<dbReference type="EMBL" id="MU003693">
    <property type="protein sequence ID" value="KAF2816050.1"/>
    <property type="molecule type" value="Genomic_DNA"/>
</dbReference>
<dbReference type="AlphaFoldDB" id="A0A6A6Z4U8"/>
<keyword evidence="1" id="KW-1133">Transmembrane helix</keyword>
<reference evidence="4" key="3">
    <citation type="submission" date="2025-04" db="UniProtKB">
        <authorList>
            <consortium name="RefSeq"/>
        </authorList>
    </citation>
    <scope>IDENTIFICATION</scope>
    <source>
        <strain evidence="4">CBS 304.34</strain>
    </source>
</reference>
<evidence type="ECO:0000256" key="1">
    <source>
        <dbReference type="SAM" id="Phobius"/>
    </source>
</evidence>
<evidence type="ECO:0000313" key="3">
    <source>
        <dbReference type="Proteomes" id="UP000504636"/>
    </source>
</evidence>
<keyword evidence="1" id="KW-0472">Membrane</keyword>
<dbReference type="GeneID" id="54453484"/>
<keyword evidence="3" id="KW-1185">Reference proteome</keyword>
<reference evidence="4" key="2">
    <citation type="submission" date="2020-04" db="EMBL/GenBank/DDBJ databases">
        <authorList>
            <consortium name="NCBI Genome Project"/>
        </authorList>
    </citation>
    <scope>NUCLEOTIDE SEQUENCE</scope>
    <source>
        <strain evidence="4">CBS 304.34</strain>
    </source>
</reference>
<organism evidence="2">
    <name type="scientific">Mytilinidion resinicola</name>
    <dbReference type="NCBI Taxonomy" id="574789"/>
    <lineage>
        <taxon>Eukaryota</taxon>
        <taxon>Fungi</taxon>
        <taxon>Dikarya</taxon>
        <taxon>Ascomycota</taxon>
        <taxon>Pezizomycotina</taxon>
        <taxon>Dothideomycetes</taxon>
        <taxon>Pleosporomycetidae</taxon>
        <taxon>Mytilinidiales</taxon>
        <taxon>Mytilinidiaceae</taxon>
        <taxon>Mytilinidion</taxon>
    </lineage>
</organism>
<dbReference type="RefSeq" id="XP_033583014.1">
    <property type="nucleotide sequence ID" value="XM_033712591.1"/>
</dbReference>
<feature type="transmembrane region" description="Helical" evidence="1">
    <location>
        <begin position="46"/>
        <end position="65"/>
    </location>
</feature>
<evidence type="ECO:0000313" key="4">
    <source>
        <dbReference type="RefSeq" id="XP_033583014.1"/>
    </source>
</evidence>
<dbReference type="Proteomes" id="UP000504636">
    <property type="component" value="Unplaced"/>
</dbReference>
<protein>
    <submittedName>
        <fullName evidence="2 4">Uncharacterized protein</fullName>
    </submittedName>
</protein>
<keyword evidence="1" id="KW-0812">Transmembrane</keyword>
<proteinExistence type="predicted"/>
<reference evidence="2 4" key="1">
    <citation type="journal article" date="2020" name="Stud. Mycol.">
        <title>101 Dothideomycetes genomes: a test case for predicting lifestyles and emergence of pathogens.</title>
        <authorList>
            <person name="Haridas S."/>
            <person name="Albert R."/>
            <person name="Binder M."/>
            <person name="Bloem J."/>
            <person name="Labutti K."/>
            <person name="Salamov A."/>
            <person name="Andreopoulos B."/>
            <person name="Baker S."/>
            <person name="Barry K."/>
            <person name="Bills G."/>
            <person name="Bluhm B."/>
            <person name="Cannon C."/>
            <person name="Castanera R."/>
            <person name="Culley D."/>
            <person name="Daum C."/>
            <person name="Ezra D."/>
            <person name="Gonzalez J."/>
            <person name="Henrissat B."/>
            <person name="Kuo A."/>
            <person name="Liang C."/>
            <person name="Lipzen A."/>
            <person name="Lutzoni F."/>
            <person name="Magnuson J."/>
            <person name="Mondo S."/>
            <person name="Nolan M."/>
            <person name="Ohm R."/>
            <person name="Pangilinan J."/>
            <person name="Park H.-J."/>
            <person name="Ramirez L."/>
            <person name="Alfaro M."/>
            <person name="Sun H."/>
            <person name="Tritt A."/>
            <person name="Yoshinaga Y."/>
            <person name="Zwiers L.-H."/>
            <person name="Turgeon B."/>
            <person name="Goodwin S."/>
            <person name="Spatafora J."/>
            <person name="Crous P."/>
            <person name="Grigoriev I."/>
        </authorList>
    </citation>
    <scope>NUCLEOTIDE SEQUENCE</scope>
    <source>
        <strain evidence="2 4">CBS 304.34</strain>
    </source>
</reference>
<name>A0A6A6Z4U8_9PEZI</name>